<dbReference type="InterPro" id="IPR036236">
    <property type="entry name" value="Znf_C2H2_sf"/>
</dbReference>
<dbReference type="GO" id="GO:0008270">
    <property type="term" value="F:zinc ion binding"/>
    <property type="evidence" value="ECO:0007669"/>
    <property type="project" value="InterPro"/>
</dbReference>
<evidence type="ECO:0008006" key="6">
    <source>
        <dbReference type="Google" id="ProtNLM"/>
    </source>
</evidence>
<evidence type="ECO:0000313" key="4">
    <source>
        <dbReference type="EMBL" id="CAL5141972.1"/>
    </source>
</evidence>
<protein>
    <recommendedName>
        <fullName evidence="6">C2H2-type domain-containing protein</fullName>
    </recommendedName>
</protein>
<dbReference type="AlphaFoldDB" id="A0AAV2TYN6"/>
<dbReference type="InterPro" id="IPR013087">
    <property type="entry name" value="Znf_C2H2_type"/>
</dbReference>
<dbReference type="InterPro" id="IPR052644">
    <property type="entry name" value="ZMAT3"/>
</dbReference>
<feature type="domain" description="U1-type" evidence="3">
    <location>
        <begin position="113"/>
        <end position="147"/>
    </location>
</feature>
<gene>
    <name evidence="4" type="ORF">CDAUBV1_LOCUS17259</name>
</gene>
<dbReference type="Proteomes" id="UP001497525">
    <property type="component" value="Unassembled WGS sequence"/>
</dbReference>
<dbReference type="Gene3D" id="3.30.160.60">
    <property type="entry name" value="Classic Zinc Finger"/>
    <property type="match status" value="1"/>
</dbReference>
<feature type="domain" description="C2H2-type" evidence="2">
    <location>
        <begin position="57"/>
        <end position="81"/>
    </location>
</feature>
<dbReference type="PANTHER" id="PTHR46786">
    <property type="entry name" value="ZINC FINGER MATRIN-TYPE PROTEIN 3"/>
    <property type="match status" value="1"/>
</dbReference>
<dbReference type="PANTHER" id="PTHR46786:SF1">
    <property type="entry name" value="ZINC FINGER MATRIN-TYPE PROTEIN 3"/>
    <property type="match status" value="1"/>
</dbReference>
<proteinExistence type="predicted"/>
<sequence length="286" mass="30926">MDNPDLKCFSCEATFKDDKDFWDHVYNADCGGEAVGVTPTRKSSPPSSAAKQDNGPHFCGLCGMKFGSILESNDHLKSAEHREKVNKAAISYASASTRPSSQNLANQSAICSRQQLYCNECNVPLPSMAALDAHIIGKKHQKVVARLAETSQNSGSSASNDALLLGQLGGDSSKALVAQKTGNAQLSNSNPFTLHDSNSPFVPSSSTTQYDELNQLLRRLCLTQIWSILHQLEAKGTSEPETKLPANKSFAGVDGDILLQMFRQICVEELHRLLPPKLFTSPNGGF</sequence>
<dbReference type="EMBL" id="CAXLJL010000933">
    <property type="protein sequence ID" value="CAL5141972.1"/>
    <property type="molecule type" value="Genomic_DNA"/>
</dbReference>
<evidence type="ECO:0000256" key="1">
    <source>
        <dbReference type="SAM" id="MobiDB-lite"/>
    </source>
</evidence>
<dbReference type="GO" id="GO:0003676">
    <property type="term" value="F:nucleic acid binding"/>
    <property type="evidence" value="ECO:0007669"/>
    <property type="project" value="InterPro"/>
</dbReference>
<feature type="domain" description="C2H2-type" evidence="2">
    <location>
        <begin position="6"/>
        <end position="26"/>
    </location>
</feature>
<comment type="caution">
    <text evidence="4">The sequence shown here is derived from an EMBL/GenBank/DDBJ whole genome shotgun (WGS) entry which is preliminary data.</text>
</comment>
<accession>A0AAV2TYN6</accession>
<dbReference type="SMART" id="SM00451">
    <property type="entry name" value="ZnF_U1"/>
    <property type="match status" value="2"/>
</dbReference>
<organism evidence="4 5">
    <name type="scientific">Calicophoron daubneyi</name>
    <name type="common">Rumen fluke</name>
    <name type="synonym">Paramphistomum daubneyi</name>
    <dbReference type="NCBI Taxonomy" id="300641"/>
    <lineage>
        <taxon>Eukaryota</taxon>
        <taxon>Metazoa</taxon>
        <taxon>Spiralia</taxon>
        <taxon>Lophotrochozoa</taxon>
        <taxon>Platyhelminthes</taxon>
        <taxon>Trematoda</taxon>
        <taxon>Digenea</taxon>
        <taxon>Plagiorchiida</taxon>
        <taxon>Pronocephalata</taxon>
        <taxon>Paramphistomoidea</taxon>
        <taxon>Paramphistomidae</taxon>
        <taxon>Calicophoron</taxon>
    </lineage>
</organism>
<feature type="domain" description="U1-type" evidence="3">
    <location>
        <begin position="54"/>
        <end position="88"/>
    </location>
</feature>
<dbReference type="SUPFAM" id="SSF57667">
    <property type="entry name" value="beta-beta-alpha zinc fingers"/>
    <property type="match status" value="2"/>
</dbReference>
<name>A0AAV2TYN6_CALDB</name>
<feature type="region of interest" description="Disordered" evidence="1">
    <location>
        <begin position="187"/>
        <end position="206"/>
    </location>
</feature>
<reference evidence="4" key="1">
    <citation type="submission" date="2024-06" db="EMBL/GenBank/DDBJ databases">
        <authorList>
            <person name="Liu X."/>
            <person name="Lenzi L."/>
            <person name="Haldenby T S."/>
            <person name="Uol C."/>
        </authorList>
    </citation>
    <scope>NUCLEOTIDE SEQUENCE</scope>
</reference>
<evidence type="ECO:0000313" key="5">
    <source>
        <dbReference type="Proteomes" id="UP001497525"/>
    </source>
</evidence>
<evidence type="ECO:0000259" key="2">
    <source>
        <dbReference type="SMART" id="SM00355"/>
    </source>
</evidence>
<evidence type="ECO:0000259" key="3">
    <source>
        <dbReference type="SMART" id="SM00451"/>
    </source>
</evidence>
<dbReference type="Pfam" id="PF12874">
    <property type="entry name" value="zf-met"/>
    <property type="match status" value="1"/>
</dbReference>
<dbReference type="SMART" id="SM00355">
    <property type="entry name" value="ZnF_C2H2"/>
    <property type="match status" value="3"/>
</dbReference>
<dbReference type="InterPro" id="IPR003604">
    <property type="entry name" value="Matrin/U1-like-C_Znf_C2H2"/>
</dbReference>
<feature type="domain" description="C2H2-type" evidence="2">
    <location>
        <begin position="116"/>
        <end position="140"/>
    </location>
</feature>